<dbReference type="Proteomes" id="UP000032431">
    <property type="component" value="Chromosome I"/>
</dbReference>
<feature type="domain" description="Dipicolinate synthase subunit A N-terminal" evidence="1">
    <location>
        <begin position="9"/>
        <end position="123"/>
    </location>
</feature>
<accession>A0A078KK97</accession>
<dbReference type="Pfam" id="PF13241">
    <property type="entry name" value="NAD_binding_7"/>
    <property type="match status" value="1"/>
</dbReference>
<dbReference type="SUPFAM" id="SSF51735">
    <property type="entry name" value="NAD(P)-binding Rossmann-fold domains"/>
    <property type="match status" value="1"/>
</dbReference>
<protein>
    <submittedName>
        <fullName evidence="2">Shikimate/quinate 5-dehydrogenase</fullName>
    </submittedName>
</protein>
<proteinExistence type="predicted"/>
<dbReference type="NCBIfam" id="NF006162">
    <property type="entry name" value="PRK08306.1"/>
    <property type="match status" value="1"/>
</dbReference>
<name>A0A078KK97_9FIRM</name>
<dbReference type="InterPro" id="IPR031629">
    <property type="entry name" value="DpaA_N"/>
</dbReference>
<evidence type="ECO:0000259" key="1">
    <source>
        <dbReference type="Pfam" id="PF16924"/>
    </source>
</evidence>
<dbReference type="OrthoDB" id="8840764at2"/>
<dbReference type="PATRIC" id="fig|29343.3.peg.1043"/>
<reference evidence="3" key="1">
    <citation type="submission" date="2014-07" db="EMBL/GenBank/DDBJ databases">
        <authorList>
            <person name="Wibberg D."/>
        </authorList>
    </citation>
    <scope>NUCLEOTIDE SEQUENCE [LARGE SCALE GENOMIC DNA]</scope>
    <source>
        <strain evidence="3">DG5</strain>
    </source>
</reference>
<dbReference type="STRING" id="29343.CCDG5_0989"/>
<dbReference type="InterPro" id="IPR036291">
    <property type="entry name" value="NAD(P)-bd_dom_sf"/>
</dbReference>
<gene>
    <name evidence="2" type="ORF">CCDG5_0989</name>
</gene>
<dbReference type="Pfam" id="PF16924">
    <property type="entry name" value="DpaA_N"/>
    <property type="match status" value="1"/>
</dbReference>
<dbReference type="HOGENOM" id="CLU_082687_0_0_9"/>
<evidence type="ECO:0000313" key="3">
    <source>
        <dbReference type="Proteomes" id="UP000032431"/>
    </source>
</evidence>
<dbReference type="AlphaFoldDB" id="A0A078KK97"/>
<dbReference type="KEGG" id="ccel:CCDG5_0989"/>
<evidence type="ECO:0000313" key="2">
    <source>
        <dbReference type="EMBL" id="CDZ24106.1"/>
    </source>
</evidence>
<dbReference type="EMBL" id="LM995447">
    <property type="protein sequence ID" value="CDZ24106.1"/>
    <property type="molecule type" value="Genomic_DNA"/>
</dbReference>
<organism evidence="2 3">
    <name type="scientific">[Clostridium] cellulosi</name>
    <dbReference type="NCBI Taxonomy" id="29343"/>
    <lineage>
        <taxon>Bacteria</taxon>
        <taxon>Bacillati</taxon>
        <taxon>Bacillota</taxon>
        <taxon>Clostridia</taxon>
        <taxon>Eubacteriales</taxon>
        <taxon>Oscillospiraceae</taxon>
        <taxon>Oscillospiraceae incertae sedis</taxon>
    </lineage>
</organism>
<dbReference type="Gene3D" id="3.40.50.720">
    <property type="entry name" value="NAD(P)-binding Rossmann-like Domain"/>
    <property type="match status" value="1"/>
</dbReference>
<sequence>MANNIVKSFSVIGGDLRQVHLAGLLASEGYNVYATGFDRDIEVSKDVIRLRSAEEAVHKSECVVLPLPYSIDGVTVNAPFARTPIPVDEVIGAAGKGTIVVGGKLGDALTEQAKSAGIKLVDYYKREELEVLNTIPTAEGAIQIAMEELPITIHGANCLVTGFGRVAKTLCDRLKALGANVTACARKYADLAWIKTLGYNAISIPALEHSVSNFDVVFNTIPCVVLTEKVLSKLKKDCLVVDLASKPGGVDFEIAGRIGIKTVWALSLPGKVAPLTAGAIIKDTILNIIAEEGLR</sequence>
<keyword evidence="3" id="KW-1185">Reference proteome</keyword>